<evidence type="ECO:0000256" key="6">
    <source>
        <dbReference type="PIRSR" id="PIRSR604808-2"/>
    </source>
</evidence>
<dbReference type="GO" id="GO:0003906">
    <property type="term" value="F:DNA-(apurinic or apyrimidinic site) endonuclease activity"/>
    <property type="evidence" value="ECO:0007669"/>
    <property type="project" value="TreeGrafter"/>
</dbReference>
<dbReference type="Proteomes" id="UP000009082">
    <property type="component" value="Unassembled WGS sequence"/>
</dbReference>
<dbReference type="GO" id="GO:0008081">
    <property type="term" value="F:phosphoric diester hydrolase activity"/>
    <property type="evidence" value="ECO:0007669"/>
    <property type="project" value="TreeGrafter"/>
</dbReference>
<evidence type="ECO:0000256" key="7">
    <source>
        <dbReference type="PIRSR" id="PIRSR604808-3"/>
    </source>
</evidence>
<keyword evidence="2 6" id="KW-0479">Metal-binding</keyword>
<feature type="binding site" evidence="6">
    <location>
        <position position="381"/>
    </location>
    <ligand>
        <name>Mg(2+)</name>
        <dbReference type="ChEBI" id="CHEBI:18420"/>
        <label>1</label>
    </ligand>
</feature>
<dbReference type="GO" id="GO:0005634">
    <property type="term" value="C:nucleus"/>
    <property type="evidence" value="ECO:0007669"/>
    <property type="project" value="TreeGrafter"/>
</dbReference>
<dbReference type="HOGENOM" id="CLU_027539_2_0_1"/>
<evidence type="ECO:0000256" key="5">
    <source>
        <dbReference type="PIRSR" id="PIRSR604808-1"/>
    </source>
</evidence>
<dbReference type="VEuPathDB" id="MicrosporidiaDB:NCER_100801"/>
<dbReference type="InterPro" id="IPR020847">
    <property type="entry name" value="AP_endonuclease_F1_BS"/>
</dbReference>
<dbReference type="OrthoDB" id="2195130at2759"/>
<evidence type="ECO:0000256" key="1">
    <source>
        <dbReference type="ARBA" id="ARBA00007092"/>
    </source>
</evidence>
<dbReference type="OMA" id="MMNEYGS"/>
<evidence type="ECO:0000256" key="4">
    <source>
        <dbReference type="ARBA" id="ARBA00022842"/>
    </source>
</evidence>
<keyword evidence="6" id="KW-0464">Manganese</keyword>
<dbReference type="PANTHER" id="PTHR22748">
    <property type="entry name" value="AP ENDONUCLEASE"/>
    <property type="match status" value="1"/>
</dbReference>
<dbReference type="Gene3D" id="3.60.10.10">
    <property type="entry name" value="Endonuclease/exonuclease/phosphatase"/>
    <property type="match status" value="2"/>
</dbReference>
<feature type="active site" evidence="5">
    <location>
        <position position="115"/>
    </location>
</feature>
<dbReference type="GO" id="GO:0046872">
    <property type="term" value="F:metal ion binding"/>
    <property type="evidence" value="ECO:0007669"/>
    <property type="project" value="UniProtKB-KW"/>
</dbReference>
<dbReference type="InterPro" id="IPR005135">
    <property type="entry name" value="Endo/exonuclease/phosphatase"/>
</dbReference>
<feature type="binding site" evidence="6">
    <location>
        <position position="152"/>
    </location>
    <ligand>
        <name>Mg(2+)</name>
        <dbReference type="ChEBI" id="CHEBI:18420"/>
        <label>1</label>
    </ligand>
</feature>
<dbReference type="GO" id="GO:0008311">
    <property type="term" value="F:double-stranded DNA 3'-5' DNA exonuclease activity"/>
    <property type="evidence" value="ECO:0007669"/>
    <property type="project" value="TreeGrafter"/>
</dbReference>
<evidence type="ECO:0000259" key="8">
    <source>
        <dbReference type="Pfam" id="PF03372"/>
    </source>
</evidence>
<evidence type="ECO:0000313" key="10">
    <source>
        <dbReference type="Proteomes" id="UP000009082"/>
    </source>
</evidence>
<feature type="binding site" evidence="6">
    <location>
        <position position="7"/>
    </location>
    <ligand>
        <name>Mg(2+)</name>
        <dbReference type="ChEBI" id="CHEBI:18420"/>
        <label>1</label>
    </ligand>
</feature>
<feature type="site" description="Interaction with DNA substrate" evidence="7">
    <location>
        <position position="382"/>
    </location>
</feature>
<keyword evidence="3" id="KW-0378">Hydrolase</keyword>
<sequence length="414" mass="49282">MKIISFNVNGIKSFDKFIKQNYNLSFNDYLLKIMKADILCLQEIKCTKKDMEEFSTLKDFITLTNFNQKTNGIYGVSTFVSKRLYCRRHNISVPYSEYGRSLLTDHKNFKILNLYCPFYDPNGNKTKESVIKFYRDIYNFISKYDDLIVLGDFNATYSIFDHYIYYNEFKKNYNRKNKGQDYVLEILETYSNDFKNQTTLKNYKKLCDSQNFTGDEVDINIKNNNTMLSQLFGKNILLFMYSYKTNYLNYIYSSINNLQNATFSFSRESYNCDVDYSIDLMEKTSCSLTELPYLVENNATLLLLFYSTFQRKWMLKFILELSHIDAFRLFHTGYEKYTCWNIQLNLRPRNLGSRIDYILIPIKFYNRIMFSDIENHVYGSDHCPVYVNLNLETVDDKDNICKSKNNLLGFLKRC</sequence>
<feature type="binding site" evidence="6">
    <location>
        <position position="382"/>
    </location>
    <ligand>
        <name>Mg(2+)</name>
        <dbReference type="ChEBI" id="CHEBI:18420"/>
        <label>1</label>
    </ligand>
</feature>
<comment type="cofactor">
    <cofactor evidence="6">
        <name>Mg(2+)</name>
        <dbReference type="ChEBI" id="CHEBI:18420"/>
    </cofactor>
    <cofactor evidence="6">
        <name>Mn(2+)</name>
        <dbReference type="ChEBI" id="CHEBI:29035"/>
    </cofactor>
    <text evidence="6">Probably binds two magnesium or manganese ions per subunit.</text>
</comment>
<dbReference type="STRING" id="578460.C4V8H4"/>
<dbReference type="EMBL" id="ACOL01000054">
    <property type="protein sequence ID" value="EEQ82469.1"/>
    <property type="molecule type" value="Genomic_DNA"/>
</dbReference>
<feature type="site" description="Transition state stabilizer" evidence="7">
    <location>
        <position position="154"/>
    </location>
</feature>
<dbReference type="AlphaFoldDB" id="C4V8H4"/>
<dbReference type="PROSITE" id="PS00726">
    <property type="entry name" value="AP_NUCLEASE_F1_1"/>
    <property type="match status" value="1"/>
</dbReference>
<feature type="binding site" evidence="6">
    <location>
        <position position="154"/>
    </location>
    <ligand>
        <name>Mg(2+)</name>
        <dbReference type="ChEBI" id="CHEBI:18420"/>
        <label>1</label>
    </ligand>
</feature>
<feature type="domain" description="Endonuclease/exonuclease/phosphatase" evidence="8">
    <location>
        <begin position="4"/>
        <end position="158"/>
    </location>
</feature>
<feature type="active site" description="Proton donor/acceptor" evidence="5">
    <location>
        <position position="152"/>
    </location>
</feature>
<proteinExistence type="inferred from homology"/>
<dbReference type="InterPro" id="IPR004808">
    <property type="entry name" value="AP_endonuc_1"/>
</dbReference>
<comment type="similarity">
    <text evidence="1">Belongs to the DNA repair enzymes AP/ExoA family.</text>
</comment>
<dbReference type="KEGG" id="nce:NCER_100801"/>
<dbReference type="PROSITE" id="PS51435">
    <property type="entry name" value="AP_NUCLEASE_F1_4"/>
    <property type="match status" value="1"/>
</dbReference>
<feature type="binding site" evidence="6">
    <location>
        <position position="43"/>
    </location>
    <ligand>
        <name>Mg(2+)</name>
        <dbReference type="ChEBI" id="CHEBI:18420"/>
        <label>1</label>
    </ligand>
</feature>
<dbReference type="SUPFAM" id="SSF56219">
    <property type="entry name" value="DNase I-like"/>
    <property type="match status" value="1"/>
</dbReference>
<evidence type="ECO:0000256" key="3">
    <source>
        <dbReference type="ARBA" id="ARBA00022801"/>
    </source>
</evidence>
<feature type="active site" description="Proton acceptor" evidence="5">
    <location>
        <position position="382"/>
    </location>
</feature>
<evidence type="ECO:0000313" key="9">
    <source>
        <dbReference type="EMBL" id="EEQ82469.1"/>
    </source>
</evidence>
<evidence type="ECO:0000256" key="2">
    <source>
        <dbReference type="ARBA" id="ARBA00022723"/>
    </source>
</evidence>
<reference evidence="10" key="1">
    <citation type="journal article" date="2009" name="PLoS Pathog.">
        <title>Genomic analyses of the microsporidian Nosema ceranae, an emergent pathogen of honey bees.</title>
        <authorList>
            <person name="Cornman R.S."/>
            <person name="Chen Y.P."/>
            <person name="Schatz M.C."/>
            <person name="Street C."/>
            <person name="Zhao Y."/>
            <person name="Desany B."/>
            <person name="Egholm M."/>
            <person name="Hutchison S."/>
            <person name="Pettis J.S."/>
            <person name="Lipkin W.I."/>
            <person name="Evans J.D."/>
        </authorList>
    </citation>
    <scope>NUCLEOTIDE SEQUENCE [LARGE SCALE GENOMIC DNA]</scope>
    <source>
        <strain evidence="10">BRL01</strain>
    </source>
</reference>
<keyword evidence="4 6" id="KW-0460">Magnesium</keyword>
<protein>
    <recommendedName>
        <fullName evidence="8">Endonuclease/exonuclease/phosphatase domain-containing protein</fullName>
    </recommendedName>
</protein>
<feature type="site" description="Important for catalytic activity" evidence="7">
    <location>
        <position position="356"/>
    </location>
</feature>
<dbReference type="PANTHER" id="PTHR22748:SF4">
    <property type="entry name" value="DNA-(APURINIC OR APYRIMIDINIC SITE) ENDONUCLEASE 2"/>
    <property type="match status" value="1"/>
</dbReference>
<name>C4V8H4_VAIC1</name>
<dbReference type="InParanoid" id="C4V8H4"/>
<dbReference type="FunCoup" id="C4V8H4">
    <property type="interactions" value="169"/>
</dbReference>
<dbReference type="GO" id="GO:0003677">
    <property type="term" value="F:DNA binding"/>
    <property type="evidence" value="ECO:0007669"/>
    <property type="project" value="InterPro"/>
</dbReference>
<accession>C4V8H4</accession>
<gene>
    <name evidence="9" type="ORF">NCER_100801</name>
</gene>
<organism evidence="10">
    <name type="scientific">Vairimorpha ceranae (strain BRL01)</name>
    <name type="common">Microsporidian parasite</name>
    <name type="synonym">Nosema ceranae</name>
    <dbReference type="NCBI Taxonomy" id="578460"/>
    <lineage>
        <taxon>Eukaryota</taxon>
        <taxon>Fungi</taxon>
        <taxon>Fungi incertae sedis</taxon>
        <taxon>Microsporidia</taxon>
        <taxon>Nosematidae</taxon>
        <taxon>Vairimorpha</taxon>
    </lineage>
</organism>
<dbReference type="Pfam" id="PF03372">
    <property type="entry name" value="Exo_endo_phos"/>
    <property type="match status" value="1"/>
</dbReference>
<dbReference type="InterPro" id="IPR036691">
    <property type="entry name" value="Endo/exonu/phosph_ase_sf"/>
</dbReference>
<dbReference type="GO" id="GO:0006284">
    <property type="term" value="P:base-excision repair"/>
    <property type="evidence" value="ECO:0007669"/>
    <property type="project" value="TreeGrafter"/>
</dbReference>